<name>A0A5J6WVP8_9GAMM</name>
<accession>A0A5J6WVP8</accession>
<dbReference type="Proteomes" id="UP000594034">
    <property type="component" value="Chromosome"/>
</dbReference>
<protein>
    <submittedName>
        <fullName evidence="6">Isoprenylcysteine carboxylmethyltransferase family protein</fullName>
    </submittedName>
</protein>
<evidence type="ECO:0000256" key="1">
    <source>
        <dbReference type="ARBA" id="ARBA00004127"/>
    </source>
</evidence>
<dbReference type="PANTHER" id="PTHR43847">
    <property type="entry name" value="BLL3993 PROTEIN"/>
    <property type="match status" value="1"/>
</dbReference>
<organism evidence="6 7">
    <name type="scientific">Aeromonas simiae</name>
    <dbReference type="NCBI Taxonomy" id="218936"/>
    <lineage>
        <taxon>Bacteria</taxon>
        <taxon>Pseudomonadati</taxon>
        <taxon>Pseudomonadota</taxon>
        <taxon>Gammaproteobacteria</taxon>
        <taxon>Aeromonadales</taxon>
        <taxon>Aeromonadaceae</taxon>
        <taxon>Aeromonas</taxon>
    </lineage>
</organism>
<dbReference type="PANTHER" id="PTHR43847:SF1">
    <property type="entry name" value="BLL3993 PROTEIN"/>
    <property type="match status" value="1"/>
</dbReference>
<dbReference type="Pfam" id="PF04191">
    <property type="entry name" value="PEMT"/>
    <property type="match status" value="1"/>
</dbReference>
<dbReference type="KEGG" id="asim:FE240_11350"/>
<feature type="transmembrane region" description="Helical" evidence="5">
    <location>
        <begin position="92"/>
        <end position="117"/>
    </location>
</feature>
<proteinExistence type="predicted"/>
<dbReference type="EMBL" id="CP040449">
    <property type="protein sequence ID" value="QFI55226.1"/>
    <property type="molecule type" value="Genomic_DNA"/>
</dbReference>
<comment type="subcellular location">
    <subcellularLocation>
        <location evidence="1">Endomembrane system</location>
        <topology evidence="1">Multi-pass membrane protein</topology>
    </subcellularLocation>
</comment>
<dbReference type="GO" id="GO:0032259">
    <property type="term" value="P:methylation"/>
    <property type="evidence" value="ECO:0007669"/>
    <property type="project" value="UniProtKB-KW"/>
</dbReference>
<keyword evidence="4 5" id="KW-0472">Membrane</keyword>
<dbReference type="AlphaFoldDB" id="A0A5J6WVP8"/>
<evidence type="ECO:0000256" key="4">
    <source>
        <dbReference type="ARBA" id="ARBA00023136"/>
    </source>
</evidence>
<dbReference type="InterPro" id="IPR052527">
    <property type="entry name" value="Metal_cation-efflux_comp"/>
</dbReference>
<evidence type="ECO:0000313" key="6">
    <source>
        <dbReference type="EMBL" id="QFI55226.1"/>
    </source>
</evidence>
<evidence type="ECO:0000256" key="5">
    <source>
        <dbReference type="SAM" id="Phobius"/>
    </source>
</evidence>
<dbReference type="GO" id="GO:0008168">
    <property type="term" value="F:methyltransferase activity"/>
    <property type="evidence" value="ECO:0007669"/>
    <property type="project" value="UniProtKB-KW"/>
</dbReference>
<evidence type="ECO:0000256" key="3">
    <source>
        <dbReference type="ARBA" id="ARBA00022989"/>
    </source>
</evidence>
<keyword evidence="6" id="KW-0489">Methyltransferase</keyword>
<dbReference type="RefSeq" id="WP_193001049.1">
    <property type="nucleotide sequence ID" value="NZ_CP040449.1"/>
</dbReference>
<dbReference type="GO" id="GO:0012505">
    <property type="term" value="C:endomembrane system"/>
    <property type="evidence" value="ECO:0007669"/>
    <property type="project" value="UniProtKB-SubCell"/>
</dbReference>
<keyword evidence="3 5" id="KW-1133">Transmembrane helix</keyword>
<dbReference type="InterPro" id="IPR007318">
    <property type="entry name" value="Phopholipid_MeTrfase"/>
</dbReference>
<feature type="transmembrane region" description="Helical" evidence="5">
    <location>
        <begin position="37"/>
        <end position="57"/>
    </location>
</feature>
<dbReference type="Gene3D" id="1.20.120.1630">
    <property type="match status" value="1"/>
</dbReference>
<evidence type="ECO:0000313" key="7">
    <source>
        <dbReference type="Proteomes" id="UP000594034"/>
    </source>
</evidence>
<sequence length="148" mass="17015">MMKMSLLPPPLVALLCAWLMQWGLPLGGEEWGRGSWLLAVLLWGLAVLLGVGALLGFRRVGTTVDPHRPDRSSALVISGVYRYSRNPMYLGVLLLLLLWALWLGGGWWGAMLFWLWMDRLQIPREEQALGRRFGADYERYCQQVRRWC</sequence>
<gene>
    <name evidence="6" type="ORF">FE240_11350</name>
</gene>
<keyword evidence="2 5" id="KW-0812">Transmembrane</keyword>
<reference evidence="6 7" key="1">
    <citation type="submission" date="2019-05" db="EMBL/GenBank/DDBJ databases">
        <title>OXA-830, a novel chromosomally encoded expanded-spectrum class D beta-lactamase in Aeromonas simiae.</title>
        <authorList>
            <person name="Zhou W."/>
            <person name="Chen Q."/>
        </authorList>
    </citation>
    <scope>NUCLEOTIDE SEQUENCE [LARGE SCALE GENOMIC DNA]</scope>
    <source>
        <strain evidence="6 7">A6</strain>
    </source>
</reference>
<keyword evidence="7" id="KW-1185">Reference proteome</keyword>
<evidence type="ECO:0000256" key="2">
    <source>
        <dbReference type="ARBA" id="ARBA00022692"/>
    </source>
</evidence>
<keyword evidence="6" id="KW-0808">Transferase</keyword>